<dbReference type="Gene3D" id="2.40.30.170">
    <property type="match status" value="1"/>
</dbReference>
<feature type="region of interest" description="Disordered" evidence="3">
    <location>
        <begin position="36"/>
        <end position="87"/>
    </location>
</feature>
<dbReference type="NCBIfam" id="TIGR01730">
    <property type="entry name" value="RND_mfp"/>
    <property type="match status" value="1"/>
</dbReference>
<dbReference type="eggNOG" id="COG0845">
    <property type="taxonomic scope" value="Bacteria"/>
</dbReference>
<dbReference type="EMBL" id="DF820478">
    <property type="protein sequence ID" value="GAK61349.1"/>
    <property type="molecule type" value="Genomic_DNA"/>
</dbReference>
<accession>A0A081C9U4</accession>
<gene>
    <name evidence="5" type="ORF">U27_01249</name>
</gene>
<dbReference type="PANTHER" id="PTHR30469">
    <property type="entry name" value="MULTIDRUG RESISTANCE PROTEIN MDTA"/>
    <property type="match status" value="1"/>
</dbReference>
<organism evidence="5">
    <name type="scientific">Vecturithrix granuli</name>
    <dbReference type="NCBI Taxonomy" id="1499967"/>
    <lineage>
        <taxon>Bacteria</taxon>
        <taxon>Candidatus Moduliflexota</taxon>
        <taxon>Candidatus Vecturitrichia</taxon>
        <taxon>Candidatus Vecturitrichales</taxon>
        <taxon>Candidatus Vecturitrichaceae</taxon>
        <taxon>Candidatus Vecturithrix</taxon>
    </lineage>
</organism>
<evidence type="ECO:0000259" key="4">
    <source>
        <dbReference type="Pfam" id="PF25954"/>
    </source>
</evidence>
<dbReference type="AlphaFoldDB" id="A0A081C9U4"/>
<evidence type="ECO:0000313" key="6">
    <source>
        <dbReference type="Proteomes" id="UP000030661"/>
    </source>
</evidence>
<dbReference type="Gene3D" id="1.10.287.470">
    <property type="entry name" value="Helix hairpin bin"/>
    <property type="match status" value="1"/>
</dbReference>
<dbReference type="Pfam" id="PF25954">
    <property type="entry name" value="Beta-barrel_RND_2"/>
    <property type="match status" value="1"/>
</dbReference>
<dbReference type="Proteomes" id="UP000030661">
    <property type="component" value="Unassembled WGS sequence"/>
</dbReference>
<dbReference type="PANTHER" id="PTHR30469:SF15">
    <property type="entry name" value="HLYD FAMILY OF SECRETION PROTEINS"/>
    <property type="match status" value="1"/>
</dbReference>
<comment type="similarity">
    <text evidence="1">Belongs to the membrane fusion protein (MFP) (TC 8.A.1) family.</text>
</comment>
<dbReference type="GO" id="GO:1990281">
    <property type="term" value="C:efflux pump complex"/>
    <property type="evidence" value="ECO:0007669"/>
    <property type="project" value="TreeGrafter"/>
</dbReference>
<feature type="compositionally biased region" description="Low complexity" evidence="3">
    <location>
        <begin position="68"/>
        <end position="84"/>
    </location>
</feature>
<protein>
    <submittedName>
        <fullName evidence="5">Efflux transporter, MFP component, RND family</fullName>
    </submittedName>
</protein>
<evidence type="ECO:0000256" key="3">
    <source>
        <dbReference type="SAM" id="MobiDB-lite"/>
    </source>
</evidence>
<keyword evidence="2" id="KW-0175">Coiled coil</keyword>
<name>A0A081C9U4_VECG1</name>
<keyword evidence="6" id="KW-1185">Reference proteome</keyword>
<feature type="domain" description="CusB-like beta-barrel" evidence="4">
    <location>
        <begin position="296"/>
        <end position="370"/>
    </location>
</feature>
<evidence type="ECO:0000256" key="2">
    <source>
        <dbReference type="SAM" id="Coils"/>
    </source>
</evidence>
<dbReference type="InterPro" id="IPR058792">
    <property type="entry name" value="Beta-barrel_RND_2"/>
</dbReference>
<proteinExistence type="inferred from homology"/>
<dbReference type="GO" id="GO:0015562">
    <property type="term" value="F:efflux transmembrane transporter activity"/>
    <property type="evidence" value="ECO:0007669"/>
    <property type="project" value="InterPro"/>
</dbReference>
<evidence type="ECO:0000313" key="5">
    <source>
        <dbReference type="EMBL" id="GAK61349.1"/>
    </source>
</evidence>
<dbReference type="FunFam" id="2.40.30.170:FF:000010">
    <property type="entry name" value="Efflux RND transporter periplasmic adaptor subunit"/>
    <property type="match status" value="1"/>
</dbReference>
<reference evidence="5" key="1">
    <citation type="journal article" date="2015" name="PeerJ">
        <title>First genomic representation of candidate bacterial phylum KSB3 points to enhanced environmental sensing as a trigger of wastewater bulking.</title>
        <authorList>
            <person name="Sekiguchi Y."/>
            <person name="Ohashi A."/>
            <person name="Parks D.H."/>
            <person name="Yamauchi T."/>
            <person name="Tyson G.W."/>
            <person name="Hugenholtz P."/>
        </authorList>
    </citation>
    <scope>NUCLEOTIDE SEQUENCE [LARGE SCALE GENOMIC DNA]</scope>
</reference>
<dbReference type="HOGENOM" id="CLU_705270_0_0_0"/>
<dbReference type="SUPFAM" id="SSF111369">
    <property type="entry name" value="HlyD-like secretion proteins"/>
    <property type="match status" value="1"/>
</dbReference>
<dbReference type="InterPro" id="IPR006143">
    <property type="entry name" value="RND_pump_MFP"/>
</dbReference>
<evidence type="ECO:0000256" key="1">
    <source>
        <dbReference type="ARBA" id="ARBA00009477"/>
    </source>
</evidence>
<feature type="compositionally biased region" description="Polar residues" evidence="3">
    <location>
        <begin position="36"/>
        <end position="52"/>
    </location>
</feature>
<sequence>MIKKNLIGIVIVLLFFAGFYGAYSLGKNSASSSVDQRAAGQQLQQGVQTKNQPKLKENRQPSQPSTGQQSDVQPQQKQPETPTEILPAGAETNHSTFVQSDNAASNIQLAIIEEVAPAVQQGSGETQTFYGTVVPFAEANVQSEQGGKITLLKGKEGDAVKKGDVIVRFDDSNTQLELQQAISSKNSALQKVQEAESNFTTVQANMQRYQKLFEDGFIAKQQLDEISNELESARSTLNSARESVTQAEAEINLIKNTLSDFQVRAPISGFINTKNYNLQEVYKASDVIYHLVNIDQVYIEINIPETYIARIREKMGVSVAFGALEGRFFSAIIETILPSGTSDNRTFTVKALVNNSDHAIKPGMFARVNVVFDRTQPEFAVSNGTIAYKKP</sequence>
<feature type="coiled-coil region" evidence="2">
    <location>
        <begin position="178"/>
        <end position="257"/>
    </location>
</feature>
<dbReference type="STRING" id="1499967.U27_01249"/>